<dbReference type="InterPro" id="IPR014757">
    <property type="entry name" value="Tscrpt_reg_IclR_C"/>
</dbReference>
<organism evidence="6 7">
    <name type="scientific">Mycetocola tolaasinivorans</name>
    <dbReference type="NCBI Taxonomy" id="76635"/>
    <lineage>
        <taxon>Bacteria</taxon>
        <taxon>Bacillati</taxon>
        <taxon>Actinomycetota</taxon>
        <taxon>Actinomycetes</taxon>
        <taxon>Micrococcales</taxon>
        <taxon>Microbacteriaceae</taxon>
        <taxon>Mycetocola</taxon>
    </lineage>
</organism>
<dbReference type="GO" id="GO:0003677">
    <property type="term" value="F:DNA binding"/>
    <property type="evidence" value="ECO:0007669"/>
    <property type="project" value="UniProtKB-KW"/>
</dbReference>
<reference evidence="6 7" key="1">
    <citation type="submission" date="2018-10" db="EMBL/GenBank/DDBJ databases">
        <authorList>
            <person name="Li J."/>
        </authorList>
    </citation>
    <scope>NUCLEOTIDE SEQUENCE [LARGE SCALE GENOMIC DNA]</scope>
    <source>
        <strain evidence="6 7">IF 016277</strain>
    </source>
</reference>
<keyword evidence="7" id="KW-1185">Reference proteome</keyword>
<dbReference type="SMART" id="SM00346">
    <property type="entry name" value="HTH_ICLR"/>
    <property type="match status" value="1"/>
</dbReference>
<dbReference type="InterPro" id="IPR036390">
    <property type="entry name" value="WH_DNA-bd_sf"/>
</dbReference>
<accession>A0A3L7ADI1</accession>
<dbReference type="PROSITE" id="PS51078">
    <property type="entry name" value="ICLR_ED"/>
    <property type="match status" value="1"/>
</dbReference>
<dbReference type="PANTHER" id="PTHR30136">
    <property type="entry name" value="HELIX-TURN-HELIX TRANSCRIPTIONAL REGULATOR, ICLR FAMILY"/>
    <property type="match status" value="1"/>
</dbReference>
<dbReference type="InterPro" id="IPR005471">
    <property type="entry name" value="Tscrpt_reg_IclR_N"/>
</dbReference>
<dbReference type="SUPFAM" id="SSF46785">
    <property type="entry name" value="Winged helix' DNA-binding domain"/>
    <property type="match status" value="1"/>
</dbReference>
<gene>
    <name evidence="6" type="ORF">D9V32_01520</name>
</gene>
<dbReference type="InterPro" id="IPR036388">
    <property type="entry name" value="WH-like_DNA-bd_sf"/>
</dbReference>
<keyword evidence="2" id="KW-0238">DNA-binding</keyword>
<feature type="domain" description="HTH iclR-type" evidence="4">
    <location>
        <begin position="18"/>
        <end position="81"/>
    </location>
</feature>
<dbReference type="InterPro" id="IPR029016">
    <property type="entry name" value="GAF-like_dom_sf"/>
</dbReference>
<dbReference type="RefSeq" id="WP_121647126.1">
    <property type="nucleotide sequence ID" value="NZ_RCUX01000001.1"/>
</dbReference>
<name>A0A3L7ADI1_9MICO</name>
<sequence length="271" mass="29340">MTDPVQLRVPAERRDYTVASVARALRVVDVVAEAGTDGLTLTELARQAGVSKSAGFAIARTLVDAGYIREVHPGPRYRLGLTLVRLGDRAVETHPLTELVKPVLHDLTRRTQMTARAAINDDGYPMFISRVDAPGVIRFHAPMGVRELPHSSAAGKAILAHLPESEAIRIAEETGLPARTRRTITTVPGFLEDLRRTRERGFGIDDEEDEIGVYCLSAPVFGLHGGVFGALSVTTIKTGAPERRAAELGGILRRFAAQITAQIAGRPRGRD</sequence>
<dbReference type="Gene3D" id="3.30.450.40">
    <property type="match status" value="1"/>
</dbReference>
<evidence type="ECO:0000313" key="7">
    <source>
        <dbReference type="Proteomes" id="UP000272503"/>
    </source>
</evidence>
<dbReference type="InterPro" id="IPR050707">
    <property type="entry name" value="HTH_MetabolicPath_Reg"/>
</dbReference>
<evidence type="ECO:0000256" key="1">
    <source>
        <dbReference type="ARBA" id="ARBA00023015"/>
    </source>
</evidence>
<evidence type="ECO:0000259" key="4">
    <source>
        <dbReference type="PROSITE" id="PS51077"/>
    </source>
</evidence>
<dbReference type="Pfam" id="PF01614">
    <property type="entry name" value="IclR_C"/>
    <property type="match status" value="1"/>
</dbReference>
<protein>
    <submittedName>
        <fullName evidence="6">IclR family transcriptional regulator</fullName>
    </submittedName>
</protein>
<proteinExistence type="predicted"/>
<evidence type="ECO:0000256" key="2">
    <source>
        <dbReference type="ARBA" id="ARBA00023125"/>
    </source>
</evidence>
<dbReference type="Proteomes" id="UP000272503">
    <property type="component" value="Unassembled WGS sequence"/>
</dbReference>
<dbReference type="PROSITE" id="PS51077">
    <property type="entry name" value="HTH_ICLR"/>
    <property type="match status" value="1"/>
</dbReference>
<feature type="domain" description="IclR-ED" evidence="5">
    <location>
        <begin position="82"/>
        <end position="265"/>
    </location>
</feature>
<evidence type="ECO:0000313" key="6">
    <source>
        <dbReference type="EMBL" id="RLP78034.1"/>
    </source>
</evidence>
<dbReference type="AlphaFoldDB" id="A0A3L7ADI1"/>
<comment type="caution">
    <text evidence="6">The sequence shown here is derived from an EMBL/GenBank/DDBJ whole genome shotgun (WGS) entry which is preliminary data.</text>
</comment>
<keyword evidence="1" id="KW-0805">Transcription regulation</keyword>
<keyword evidence="3" id="KW-0804">Transcription</keyword>
<dbReference type="OrthoDB" id="4929328at2"/>
<dbReference type="GO" id="GO:0003700">
    <property type="term" value="F:DNA-binding transcription factor activity"/>
    <property type="evidence" value="ECO:0007669"/>
    <property type="project" value="TreeGrafter"/>
</dbReference>
<dbReference type="PANTHER" id="PTHR30136:SF24">
    <property type="entry name" value="HTH-TYPE TRANSCRIPTIONAL REPRESSOR ALLR"/>
    <property type="match status" value="1"/>
</dbReference>
<evidence type="ECO:0000259" key="5">
    <source>
        <dbReference type="PROSITE" id="PS51078"/>
    </source>
</evidence>
<dbReference type="Pfam" id="PF09339">
    <property type="entry name" value="HTH_IclR"/>
    <property type="match status" value="1"/>
</dbReference>
<dbReference type="Gene3D" id="1.10.10.10">
    <property type="entry name" value="Winged helix-like DNA-binding domain superfamily/Winged helix DNA-binding domain"/>
    <property type="match status" value="1"/>
</dbReference>
<dbReference type="EMBL" id="RCUX01000001">
    <property type="protein sequence ID" value="RLP78034.1"/>
    <property type="molecule type" value="Genomic_DNA"/>
</dbReference>
<dbReference type="SUPFAM" id="SSF55781">
    <property type="entry name" value="GAF domain-like"/>
    <property type="match status" value="1"/>
</dbReference>
<evidence type="ECO:0000256" key="3">
    <source>
        <dbReference type="ARBA" id="ARBA00023163"/>
    </source>
</evidence>
<dbReference type="GO" id="GO:0045892">
    <property type="term" value="P:negative regulation of DNA-templated transcription"/>
    <property type="evidence" value="ECO:0007669"/>
    <property type="project" value="TreeGrafter"/>
</dbReference>